<keyword evidence="1" id="KW-0472">Membrane</keyword>
<dbReference type="InParanoid" id="A9WDU0"/>
<dbReference type="eggNOG" id="ENOG5032XNM">
    <property type="taxonomic scope" value="Bacteria"/>
</dbReference>
<feature type="transmembrane region" description="Helical" evidence="1">
    <location>
        <begin position="20"/>
        <end position="40"/>
    </location>
</feature>
<dbReference type="STRING" id="324602.Caur_1884"/>
<proteinExistence type="predicted"/>
<dbReference type="KEGG" id="cau:Caur_1884"/>
<accession>A9WDU0</accession>
<dbReference type="RefSeq" id="WP_012257753.1">
    <property type="nucleotide sequence ID" value="NC_010175.1"/>
</dbReference>
<dbReference type="EMBL" id="CP000909">
    <property type="protein sequence ID" value="ABY35099.1"/>
    <property type="molecule type" value="Genomic_DNA"/>
</dbReference>
<keyword evidence="1" id="KW-0812">Transmembrane</keyword>
<evidence type="ECO:0008006" key="4">
    <source>
        <dbReference type="Google" id="ProtNLM"/>
    </source>
</evidence>
<keyword evidence="1" id="KW-1133">Transmembrane helix</keyword>
<evidence type="ECO:0000256" key="1">
    <source>
        <dbReference type="SAM" id="Phobius"/>
    </source>
</evidence>
<dbReference type="EnsemblBacteria" id="ABY35099">
    <property type="protein sequence ID" value="ABY35099"/>
    <property type="gene ID" value="Caur_1884"/>
</dbReference>
<dbReference type="HOGENOM" id="CLU_1529928_0_0_0"/>
<protein>
    <recommendedName>
        <fullName evidence="4">FG-GAP repeat protein</fullName>
    </recommendedName>
</protein>
<dbReference type="Proteomes" id="UP000002008">
    <property type="component" value="Chromosome"/>
</dbReference>
<keyword evidence="3" id="KW-1185">Reference proteome</keyword>
<reference evidence="3" key="1">
    <citation type="journal article" date="2011" name="BMC Genomics">
        <title>Complete genome sequence of the filamentous anoxygenic phototrophic bacterium Chloroflexus aurantiacus.</title>
        <authorList>
            <person name="Tang K.H."/>
            <person name="Barry K."/>
            <person name="Chertkov O."/>
            <person name="Dalin E."/>
            <person name="Han C.S."/>
            <person name="Hauser L.J."/>
            <person name="Honchak B.M."/>
            <person name="Karbach L.E."/>
            <person name="Land M.L."/>
            <person name="Lapidus A."/>
            <person name="Larimer F.W."/>
            <person name="Mikhailova N."/>
            <person name="Pitluck S."/>
            <person name="Pierson B.K."/>
            <person name="Blankenship R.E."/>
        </authorList>
    </citation>
    <scope>NUCLEOTIDE SEQUENCE [LARGE SCALE GENOMIC DNA]</scope>
    <source>
        <strain evidence="3">ATCC 29366 / DSM 635 / J-10-fl</strain>
    </source>
</reference>
<gene>
    <name evidence="2" type="ordered locus">Caur_1884</name>
</gene>
<dbReference type="AlphaFoldDB" id="A9WDU0"/>
<evidence type="ECO:0000313" key="2">
    <source>
        <dbReference type="EMBL" id="ABY35099.1"/>
    </source>
</evidence>
<organism evidence="2 3">
    <name type="scientific">Chloroflexus aurantiacus (strain ATCC 29366 / DSM 635 / J-10-fl)</name>
    <dbReference type="NCBI Taxonomy" id="324602"/>
    <lineage>
        <taxon>Bacteria</taxon>
        <taxon>Bacillati</taxon>
        <taxon>Chloroflexota</taxon>
        <taxon>Chloroflexia</taxon>
        <taxon>Chloroflexales</taxon>
        <taxon>Chloroflexineae</taxon>
        <taxon>Chloroflexaceae</taxon>
        <taxon>Chloroflexus</taxon>
    </lineage>
</organism>
<dbReference type="PATRIC" id="fig|324602.8.peg.2150"/>
<sequence>MATTSRELHRVQRTFRIGRIIQGAVIALAIGALTILVGTITDVGRTIIDDWHYGRPRTTHLTGYAGLPAERSGHPSRFMALNLDRQIVIMVIPGGDTSQMQTWQGPYLFGLGEDLTPVVLSLEDADSDGLADLVVTIHQEQLVYLNRDGTFRLPTPEEWHRLAQEWGK</sequence>
<evidence type="ECO:0000313" key="3">
    <source>
        <dbReference type="Proteomes" id="UP000002008"/>
    </source>
</evidence>
<name>A9WDU0_CHLAA</name>